<evidence type="ECO:0000313" key="3">
    <source>
        <dbReference type="Proteomes" id="UP000054166"/>
    </source>
</evidence>
<dbReference type="HOGENOM" id="CLU_018255_1_0_1"/>
<dbReference type="InterPro" id="IPR021109">
    <property type="entry name" value="Peptidase_aspartic_dom_sf"/>
</dbReference>
<feature type="compositionally biased region" description="Polar residues" evidence="1">
    <location>
        <begin position="9"/>
        <end position="24"/>
    </location>
</feature>
<feature type="region of interest" description="Disordered" evidence="1">
    <location>
        <begin position="1"/>
        <end position="24"/>
    </location>
</feature>
<dbReference type="Proteomes" id="UP000054166">
    <property type="component" value="Unassembled WGS sequence"/>
</dbReference>
<proteinExistence type="predicted"/>
<dbReference type="OrthoDB" id="2369050at2759"/>
<feature type="compositionally biased region" description="Polar residues" evidence="1">
    <location>
        <begin position="114"/>
        <end position="126"/>
    </location>
</feature>
<dbReference type="STRING" id="765440.A0A0C3F583"/>
<gene>
    <name evidence="2" type="ORF">PILCRDRAFT_10032</name>
</gene>
<accession>A0A0C3F583</accession>
<organism evidence="2 3">
    <name type="scientific">Piloderma croceum (strain F 1598)</name>
    <dbReference type="NCBI Taxonomy" id="765440"/>
    <lineage>
        <taxon>Eukaryota</taxon>
        <taxon>Fungi</taxon>
        <taxon>Dikarya</taxon>
        <taxon>Basidiomycota</taxon>
        <taxon>Agaricomycotina</taxon>
        <taxon>Agaricomycetes</taxon>
        <taxon>Agaricomycetidae</taxon>
        <taxon>Atheliales</taxon>
        <taxon>Atheliaceae</taxon>
        <taxon>Piloderma</taxon>
    </lineage>
</organism>
<dbReference type="EMBL" id="KN833007">
    <property type="protein sequence ID" value="KIM79855.1"/>
    <property type="molecule type" value="Genomic_DNA"/>
</dbReference>
<evidence type="ECO:0000256" key="1">
    <source>
        <dbReference type="SAM" id="MobiDB-lite"/>
    </source>
</evidence>
<keyword evidence="3" id="KW-1185">Reference proteome</keyword>
<feature type="compositionally biased region" description="Low complexity" evidence="1">
    <location>
        <begin position="79"/>
        <end position="105"/>
    </location>
</feature>
<dbReference type="CDD" id="cd00303">
    <property type="entry name" value="retropepsin_like"/>
    <property type="match status" value="1"/>
</dbReference>
<feature type="region of interest" description="Disordered" evidence="1">
    <location>
        <begin position="74"/>
        <end position="126"/>
    </location>
</feature>
<reference evidence="2 3" key="1">
    <citation type="submission" date="2014-04" db="EMBL/GenBank/DDBJ databases">
        <authorList>
            <consortium name="DOE Joint Genome Institute"/>
            <person name="Kuo A."/>
            <person name="Tarkka M."/>
            <person name="Buscot F."/>
            <person name="Kohler A."/>
            <person name="Nagy L.G."/>
            <person name="Floudas D."/>
            <person name="Copeland A."/>
            <person name="Barry K.W."/>
            <person name="Cichocki N."/>
            <person name="Veneault-Fourrey C."/>
            <person name="LaButti K."/>
            <person name="Lindquist E.A."/>
            <person name="Lipzen A."/>
            <person name="Lundell T."/>
            <person name="Morin E."/>
            <person name="Murat C."/>
            <person name="Sun H."/>
            <person name="Tunlid A."/>
            <person name="Henrissat B."/>
            <person name="Grigoriev I.V."/>
            <person name="Hibbett D.S."/>
            <person name="Martin F."/>
            <person name="Nordberg H.P."/>
            <person name="Cantor M.N."/>
            <person name="Hua S.X."/>
        </authorList>
    </citation>
    <scope>NUCLEOTIDE SEQUENCE [LARGE SCALE GENOMIC DNA]</scope>
    <source>
        <strain evidence="2 3">F 1598</strain>
    </source>
</reference>
<dbReference type="InParanoid" id="A0A0C3F583"/>
<evidence type="ECO:0000313" key="2">
    <source>
        <dbReference type="EMBL" id="KIM79855.1"/>
    </source>
</evidence>
<dbReference type="AlphaFoldDB" id="A0A0C3F583"/>
<protein>
    <submittedName>
        <fullName evidence="2">Uncharacterized protein</fullName>
    </submittedName>
</protein>
<name>A0A0C3F583_PILCF</name>
<reference evidence="3" key="2">
    <citation type="submission" date="2015-01" db="EMBL/GenBank/DDBJ databases">
        <title>Evolutionary Origins and Diversification of the Mycorrhizal Mutualists.</title>
        <authorList>
            <consortium name="DOE Joint Genome Institute"/>
            <consortium name="Mycorrhizal Genomics Consortium"/>
            <person name="Kohler A."/>
            <person name="Kuo A."/>
            <person name="Nagy L.G."/>
            <person name="Floudas D."/>
            <person name="Copeland A."/>
            <person name="Barry K.W."/>
            <person name="Cichocki N."/>
            <person name="Veneault-Fourrey C."/>
            <person name="LaButti K."/>
            <person name="Lindquist E.A."/>
            <person name="Lipzen A."/>
            <person name="Lundell T."/>
            <person name="Morin E."/>
            <person name="Murat C."/>
            <person name="Riley R."/>
            <person name="Ohm R."/>
            <person name="Sun H."/>
            <person name="Tunlid A."/>
            <person name="Henrissat B."/>
            <person name="Grigoriev I.V."/>
            <person name="Hibbett D.S."/>
            <person name="Martin F."/>
        </authorList>
    </citation>
    <scope>NUCLEOTIDE SEQUENCE [LARGE SCALE GENOMIC DNA]</scope>
    <source>
        <strain evidence="3">F 1598</strain>
    </source>
</reference>
<sequence length="669" mass="73238">MLTHGQPAPSMSSNNDTANITQSSSCSITLPAASSHPVTPPDVNHLPITPPNANSCLATMAAVTSDSITTSAAIPLPSTPARSNSSLLSSPSSITPSPTPSESDPGTPPGHVSCSDSDSDSNQPSHTARTAHFLVNMSQNTRTTLLNMKTTTHFSIELGKPPIITSGKLTPELLADFENGCFAYFAWKDVAKDQQVMKIAWWLQDMRMQVWYRTNCDRINAASFPAFMALVRAQWLPAGWEHNVRCLILSSSQQNLPVVNWIRLLESTNAILVSTTSHLTSAHLHAHIETHLHADTQIAAHLAETHLVLEYAAYVHAIKLIDHNRIRQATLLQEVVSRMYVPANLSHCDRTPHVPTANAPATSTSSNTVADCLPALMTIECTLLQDNEGCFKCCVSFADHLSCNCLTRFPDKASYKLPMEADITIAKRHKANMKATKAAAVLPVDEPTIPAAVVMPSSVLYNGLDSECVDTPFSSPHFFVDVIIGGFSSLSQCPVHALIDHGCDSVLINPKLMDHLRLTCRKLPKLKSVVMAVEGDKRKEIVFREFMHMSVIFSDQSWSSHLCRAIIAPNLCAPLILGNVFMAYNHFVINHKLCTCIDKVTGYDRLNPPKITCTVIKPKPRFRPDLKKKQKAIILDIKSLFPQTLSSLNESAQDHVPCPITAIRSHVEA</sequence>
<dbReference type="Gene3D" id="2.40.70.10">
    <property type="entry name" value="Acid Proteases"/>
    <property type="match status" value="1"/>
</dbReference>